<protein>
    <submittedName>
        <fullName evidence="4">Glycosyltransferase</fullName>
        <ecNumber evidence="4">2.4.-.-</ecNumber>
    </submittedName>
</protein>
<dbReference type="Pfam" id="PF00535">
    <property type="entry name" value="Glycos_transf_2"/>
    <property type="match status" value="1"/>
</dbReference>
<evidence type="ECO:0000259" key="3">
    <source>
        <dbReference type="Pfam" id="PF00535"/>
    </source>
</evidence>
<dbReference type="InterPro" id="IPR029044">
    <property type="entry name" value="Nucleotide-diphossugar_trans"/>
</dbReference>
<dbReference type="Gene3D" id="3.90.550.10">
    <property type="entry name" value="Spore Coat Polysaccharide Biosynthesis Protein SpsA, Chain A"/>
    <property type="match status" value="1"/>
</dbReference>
<comment type="caution">
    <text evidence="4">The sequence shown here is derived from an EMBL/GenBank/DDBJ whole genome shotgun (WGS) entry which is preliminary data.</text>
</comment>
<organism evidence="4 5">
    <name type="scientific">Fusibacillus kribbianus</name>
    <dbReference type="NCBI Taxonomy" id="3044208"/>
    <lineage>
        <taxon>Bacteria</taxon>
        <taxon>Bacillati</taxon>
        <taxon>Bacillota</taxon>
        <taxon>Clostridia</taxon>
        <taxon>Lachnospirales</taxon>
        <taxon>Lachnospiraceae</taxon>
        <taxon>Fusibacillus</taxon>
    </lineage>
</organism>
<proteinExistence type="predicted"/>
<feature type="domain" description="Glycosyltransferase 2-like" evidence="3">
    <location>
        <begin position="6"/>
        <end position="130"/>
    </location>
</feature>
<dbReference type="AlphaFoldDB" id="A0AAP4B9H9"/>
<evidence type="ECO:0000313" key="5">
    <source>
        <dbReference type="Proteomes" id="UP001300383"/>
    </source>
</evidence>
<keyword evidence="5" id="KW-1185">Reference proteome</keyword>
<dbReference type="InterPro" id="IPR001173">
    <property type="entry name" value="Glyco_trans_2-like"/>
</dbReference>
<dbReference type="CDD" id="cd00761">
    <property type="entry name" value="Glyco_tranf_GTA_type"/>
    <property type="match status" value="1"/>
</dbReference>
<dbReference type="Proteomes" id="UP001300383">
    <property type="component" value="Unassembled WGS sequence"/>
</dbReference>
<dbReference type="RefSeq" id="WP_283230067.1">
    <property type="nucleotide sequence ID" value="NZ_JASGBQ010000003.1"/>
</dbReference>
<dbReference type="GO" id="GO:0016757">
    <property type="term" value="F:glycosyltransferase activity"/>
    <property type="evidence" value="ECO:0007669"/>
    <property type="project" value="UniProtKB-KW"/>
</dbReference>
<evidence type="ECO:0000313" key="4">
    <source>
        <dbReference type="EMBL" id="MDI9241560.1"/>
    </source>
</evidence>
<dbReference type="PANTHER" id="PTHR22916:SF51">
    <property type="entry name" value="GLYCOSYLTRANSFERASE EPSH-RELATED"/>
    <property type="match status" value="1"/>
</dbReference>
<dbReference type="SUPFAM" id="SSF53448">
    <property type="entry name" value="Nucleotide-diphospho-sugar transferases"/>
    <property type="match status" value="1"/>
</dbReference>
<keyword evidence="1 4" id="KW-0328">Glycosyltransferase</keyword>
<sequence>MLPIVSVVVPVYNIEQYIDDCVDSILKSTYKNIEIILVDDGSQDSSSDKCDLWKTKDSRIRVIHQENQGVSVARNIGIEASGGEYIMFVDGDDIIHPQMIYSLLKVAIENKSEIVFCKYEKFYNKEQIENLIMMDLSLFETDFCSSEEYLVKLLQYSTFDVVWNGLYYRKVVLNNKFEIGKRNEDLWWKYLVVDSTGKIASISSCLYYYRQRQGSIMSTFSGIKNLDYLEGKYYRARYIADKYPAMRMLAFSNVLAECMNAYVLAKSRLQGQEREKAIDMIIKFRKKTSLTVVEILKDKRIFLSRKLSLILQNKFFKPACFLKMLVLNKSF</sequence>
<name>A0AAP4B9H9_9FIRM</name>
<evidence type="ECO:0000256" key="2">
    <source>
        <dbReference type="ARBA" id="ARBA00022679"/>
    </source>
</evidence>
<dbReference type="PANTHER" id="PTHR22916">
    <property type="entry name" value="GLYCOSYLTRANSFERASE"/>
    <property type="match status" value="1"/>
</dbReference>
<keyword evidence="2 4" id="KW-0808">Transferase</keyword>
<reference evidence="4 5" key="1">
    <citation type="submission" date="2023-05" db="EMBL/GenBank/DDBJ databases">
        <title>[ruminococcus] sp. nov., isolated from a pig farm feces dump.</title>
        <authorList>
            <person name="Chang Y.-H."/>
        </authorList>
    </citation>
    <scope>NUCLEOTIDE SEQUENCE [LARGE SCALE GENOMIC DNA]</scope>
    <source>
        <strain evidence="4 5">YH-rum2234</strain>
    </source>
</reference>
<evidence type="ECO:0000256" key="1">
    <source>
        <dbReference type="ARBA" id="ARBA00022676"/>
    </source>
</evidence>
<gene>
    <name evidence="4" type="ORF">QJ036_03590</name>
</gene>
<accession>A0AAP4B9H9</accession>
<dbReference type="EMBL" id="JASGBQ010000003">
    <property type="protein sequence ID" value="MDI9241560.1"/>
    <property type="molecule type" value="Genomic_DNA"/>
</dbReference>
<dbReference type="EC" id="2.4.-.-" evidence="4"/>